<proteinExistence type="predicted"/>
<evidence type="ECO:0000313" key="1">
    <source>
        <dbReference type="Proteomes" id="UP000887540"/>
    </source>
</evidence>
<evidence type="ECO:0000313" key="2">
    <source>
        <dbReference type="WBParaSite" id="ACRNAN_Path_1545.g6020.t1"/>
    </source>
</evidence>
<keyword evidence="1" id="KW-1185">Reference proteome</keyword>
<sequence length="96" mass="10917">MTSCRNQAQLSSIINEAYRVFQQDYKKLLTRIVERISGHYKVIMAYASNPKQKKLYVVGEGDPAEFSFSTLTRTAGCIQVLDDAKGDYVYLMTKPL</sequence>
<organism evidence="1 2">
    <name type="scientific">Acrobeloides nanus</name>
    <dbReference type="NCBI Taxonomy" id="290746"/>
    <lineage>
        <taxon>Eukaryota</taxon>
        <taxon>Metazoa</taxon>
        <taxon>Ecdysozoa</taxon>
        <taxon>Nematoda</taxon>
        <taxon>Chromadorea</taxon>
        <taxon>Rhabditida</taxon>
        <taxon>Tylenchina</taxon>
        <taxon>Cephalobomorpha</taxon>
        <taxon>Cephaloboidea</taxon>
        <taxon>Cephalobidae</taxon>
        <taxon>Acrobeloides</taxon>
    </lineage>
</organism>
<dbReference type="Proteomes" id="UP000887540">
    <property type="component" value="Unplaced"/>
</dbReference>
<dbReference type="AlphaFoldDB" id="A0A914C1W3"/>
<accession>A0A914C1W3</accession>
<reference evidence="2" key="1">
    <citation type="submission" date="2022-11" db="UniProtKB">
        <authorList>
            <consortium name="WormBaseParasite"/>
        </authorList>
    </citation>
    <scope>IDENTIFICATION</scope>
</reference>
<dbReference type="WBParaSite" id="ACRNAN_Path_1545.g6020.t1">
    <property type="protein sequence ID" value="ACRNAN_Path_1545.g6020.t1"/>
    <property type="gene ID" value="ACRNAN_Path_1545.g6020"/>
</dbReference>
<protein>
    <submittedName>
        <fullName evidence="2">Uncharacterized protein</fullName>
    </submittedName>
</protein>
<name>A0A914C1W3_9BILA</name>